<reference evidence="1" key="2">
    <citation type="submission" date="2021-04" db="EMBL/GenBank/DDBJ databases">
        <authorList>
            <person name="Gilroy R."/>
        </authorList>
    </citation>
    <scope>NUCLEOTIDE SEQUENCE</scope>
    <source>
        <strain evidence="1">G4-2901</strain>
    </source>
</reference>
<accession>A0A948WZW6</accession>
<dbReference type="Proteomes" id="UP000783796">
    <property type="component" value="Unassembled WGS sequence"/>
</dbReference>
<dbReference type="EMBL" id="JAHLFW010000089">
    <property type="protein sequence ID" value="MBU3838813.1"/>
    <property type="molecule type" value="Genomic_DNA"/>
</dbReference>
<evidence type="ECO:0000313" key="2">
    <source>
        <dbReference type="Proteomes" id="UP000783796"/>
    </source>
</evidence>
<gene>
    <name evidence="1" type="ORF">H9777_11005</name>
</gene>
<name>A0A948WZW6_9BACT</name>
<dbReference type="AlphaFoldDB" id="A0A948WZW6"/>
<proteinExistence type="predicted"/>
<sequence>MNYWLRVIFLGILSCLLLQEIKEEISSVLAEEICHEDILSTNKENCTSFEESSSDICLIRTINHILKSRYADLQVPVFIVPAAKDKNDNKSILTITGGLQRNNITYRYSNADAKYCKESHNQIHSPKDYYIYALEKIII</sequence>
<organism evidence="1 2">
    <name type="scientific">Candidatus Phocaeicola faecigallinarum</name>
    <dbReference type="NCBI Taxonomy" id="2838732"/>
    <lineage>
        <taxon>Bacteria</taxon>
        <taxon>Pseudomonadati</taxon>
        <taxon>Bacteroidota</taxon>
        <taxon>Bacteroidia</taxon>
        <taxon>Bacteroidales</taxon>
        <taxon>Bacteroidaceae</taxon>
        <taxon>Phocaeicola</taxon>
    </lineage>
</organism>
<evidence type="ECO:0000313" key="1">
    <source>
        <dbReference type="EMBL" id="MBU3838813.1"/>
    </source>
</evidence>
<protein>
    <submittedName>
        <fullName evidence="1">Uncharacterized protein</fullName>
    </submittedName>
</protein>
<reference evidence="1" key="1">
    <citation type="journal article" date="2021" name="PeerJ">
        <title>Extensive microbial diversity within the chicken gut microbiome revealed by metagenomics and culture.</title>
        <authorList>
            <person name="Gilroy R."/>
            <person name="Ravi A."/>
            <person name="Getino M."/>
            <person name="Pursley I."/>
            <person name="Horton D.L."/>
            <person name="Alikhan N.F."/>
            <person name="Baker D."/>
            <person name="Gharbi K."/>
            <person name="Hall N."/>
            <person name="Watson M."/>
            <person name="Adriaenssens E.M."/>
            <person name="Foster-Nyarko E."/>
            <person name="Jarju S."/>
            <person name="Secka A."/>
            <person name="Antonio M."/>
            <person name="Oren A."/>
            <person name="Chaudhuri R.R."/>
            <person name="La Ragione R."/>
            <person name="Hildebrand F."/>
            <person name="Pallen M.J."/>
        </authorList>
    </citation>
    <scope>NUCLEOTIDE SEQUENCE</scope>
    <source>
        <strain evidence="1">G4-2901</strain>
    </source>
</reference>
<comment type="caution">
    <text evidence="1">The sequence shown here is derived from an EMBL/GenBank/DDBJ whole genome shotgun (WGS) entry which is preliminary data.</text>
</comment>